<dbReference type="EMBL" id="NCKV01003650">
    <property type="protein sequence ID" value="RWS25491.1"/>
    <property type="molecule type" value="Genomic_DNA"/>
</dbReference>
<sequence length="116" mass="13035">KNVDVTARVQCLECSIEFGYLRFDPSNLCYNPALNFSMVKHKFVTICPLESRFCITEIVRVNGVFVGINRKCGVSSCLEACFQKGFGVERESCTYCCNGIQAEDFNEETGKSYNCP</sequence>
<dbReference type="OrthoDB" id="6490486at2759"/>
<feature type="non-terminal residue" evidence="1">
    <location>
        <position position="1"/>
    </location>
</feature>
<dbReference type="Proteomes" id="UP000288716">
    <property type="component" value="Unassembled WGS sequence"/>
</dbReference>
<reference evidence="1 2" key="1">
    <citation type="journal article" date="2018" name="Gigascience">
        <title>Genomes of trombidid mites reveal novel predicted allergens and laterally-transferred genes associated with secondary metabolism.</title>
        <authorList>
            <person name="Dong X."/>
            <person name="Chaisiri K."/>
            <person name="Xia D."/>
            <person name="Armstrong S.D."/>
            <person name="Fang Y."/>
            <person name="Donnelly M.J."/>
            <person name="Kadowaki T."/>
            <person name="McGarry J.W."/>
            <person name="Darby A.C."/>
            <person name="Makepeace B.L."/>
        </authorList>
    </citation>
    <scope>NUCLEOTIDE SEQUENCE [LARGE SCALE GENOMIC DNA]</scope>
    <source>
        <strain evidence="1">UoL-UT</strain>
    </source>
</reference>
<evidence type="ECO:0000313" key="2">
    <source>
        <dbReference type="Proteomes" id="UP000288716"/>
    </source>
</evidence>
<comment type="caution">
    <text evidence="1">The sequence shown here is derived from an EMBL/GenBank/DDBJ whole genome shotgun (WGS) entry which is preliminary data.</text>
</comment>
<protein>
    <submittedName>
        <fullName evidence="1">Uncharacterized protein</fullName>
    </submittedName>
</protein>
<gene>
    <name evidence="1" type="ORF">B4U80_02754</name>
</gene>
<accession>A0A443SDA3</accession>
<evidence type="ECO:0000313" key="1">
    <source>
        <dbReference type="EMBL" id="RWS25491.1"/>
    </source>
</evidence>
<dbReference type="VEuPathDB" id="VectorBase:LDEU006549"/>
<organism evidence="1 2">
    <name type="scientific">Leptotrombidium deliense</name>
    <dbReference type="NCBI Taxonomy" id="299467"/>
    <lineage>
        <taxon>Eukaryota</taxon>
        <taxon>Metazoa</taxon>
        <taxon>Ecdysozoa</taxon>
        <taxon>Arthropoda</taxon>
        <taxon>Chelicerata</taxon>
        <taxon>Arachnida</taxon>
        <taxon>Acari</taxon>
        <taxon>Acariformes</taxon>
        <taxon>Trombidiformes</taxon>
        <taxon>Prostigmata</taxon>
        <taxon>Anystina</taxon>
        <taxon>Parasitengona</taxon>
        <taxon>Trombiculoidea</taxon>
        <taxon>Trombiculidae</taxon>
        <taxon>Leptotrombidium</taxon>
    </lineage>
</organism>
<dbReference type="CDD" id="cd00117">
    <property type="entry name" value="TFP"/>
    <property type="match status" value="1"/>
</dbReference>
<name>A0A443SDA3_9ACAR</name>
<dbReference type="STRING" id="299467.A0A443SDA3"/>
<dbReference type="AlphaFoldDB" id="A0A443SDA3"/>
<proteinExistence type="predicted"/>
<keyword evidence="2" id="KW-1185">Reference proteome</keyword>